<gene>
    <name evidence="2" type="ORF">CTOB1V02_LOCUS16752</name>
</gene>
<dbReference type="PANTHER" id="PTHR22599">
    <property type="entry name" value="MPS ONE BINDER KINASE ACTIVATOR-LIKE MOB"/>
    <property type="match status" value="1"/>
</dbReference>
<dbReference type="Gene3D" id="1.20.140.30">
    <property type="entry name" value="MOB kinase activator"/>
    <property type="match status" value="1"/>
</dbReference>
<proteinExistence type="predicted"/>
<feature type="binding site" evidence="1">
    <location>
        <position position="96"/>
    </location>
    <ligand>
        <name>Zn(2+)</name>
        <dbReference type="ChEBI" id="CHEBI:29105"/>
    </ligand>
</feature>
<protein>
    <submittedName>
        <fullName evidence="2">Uncharacterized protein</fullName>
    </submittedName>
</protein>
<accession>A0A7R8X188</accession>
<feature type="binding site" evidence="1">
    <location>
        <position position="24"/>
    </location>
    <ligand>
        <name>Zn(2+)</name>
        <dbReference type="ChEBI" id="CHEBI:29105"/>
    </ligand>
</feature>
<dbReference type="InterPro" id="IPR005301">
    <property type="entry name" value="MOB_kinase_act_fam"/>
</dbReference>
<keyword evidence="1" id="KW-0862">Zinc</keyword>
<dbReference type="Pfam" id="PF03637">
    <property type="entry name" value="Mob1_phocein"/>
    <property type="match status" value="1"/>
</dbReference>
<dbReference type="InterPro" id="IPR036703">
    <property type="entry name" value="MOB_kinase_act_sf"/>
</dbReference>
<dbReference type="AlphaFoldDB" id="A0A7R8X188"/>
<dbReference type="OrthoDB" id="184876at2759"/>
<feature type="binding site" evidence="1">
    <location>
        <position position="101"/>
    </location>
    <ligand>
        <name>Zn(2+)</name>
        <dbReference type="ChEBI" id="CHEBI:29105"/>
    </ligand>
</feature>
<feature type="non-terminal residue" evidence="2">
    <location>
        <position position="1"/>
    </location>
</feature>
<reference evidence="2" key="1">
    <citation type="submission" date="2020-11" db="EMBL/GenBank/DDBJ databases">
        <authorList>
            <person name="Tran Van P."/>
        </authorList>
    </citation>
    <scope>NUCLEOTIDE SEQUENCE</scope>
</reference>
<dbReference type="SMART" id="SM01388">
    <property type="entry name" value="Mob1_phocein"/>
    <property type="match status" value="1"/>
</dbReference>
<organism evidence="2">
    <name type="scientific">Cyprideis torosa</name>
    <dbReference type="NCBI Taxonomy" id="163714"/>
    <lineage>
        <taxon>Eukaryota</taxon>
        <taxon>Metazoa</taxon>
        <taxon>Ecdysozoa</taxon>
        <taxon>Arthropoda</taxon>
        <taxon>Crustacea</taxon>
        <taxon>Oligostraca</taxon>
        <taxon>Ostracoda</taxon>
        <taxon>Podocopa</taxon>
        <taxon>Podocopida</taxon>
        <taxon>Cytherocopina</taxon>
        <taxon>Cytheroidea</taxon>
        <taxon>Cytherideidae</taxon>
        <taxon>Cyprideis</taxon>
    </lineage>
</organism>
<evidence type="ECO:0000313" key="2">
    <source>
        <dbReference type="EMBL" id="CAD7238937.1"/>
    </source>
</evidence>
<keyword evidence="1" id="KW-0479">Metal-binding</keyword>
<evidence type="ECO:0000256" key="1">
    <source>
        <dbReference type="PIRSR" id="PIRSR605301-1"/>
    </source>
</evidence>
<dbReference type="SUPFAM" id="SSF101152">
    <property type="entry name" value="Mob1/phocein"/>
    <property type="match status" value="1"/>
</dbReference>
<feature type="binding site" evidence="1">
    <location>
        <position position="17"/>
    </location>
    <ligand>
        <name>Zn(2+)</name>
        <dbReference type="ChEBI" id="CHEBI:29105"/>
    </ligand>
</feature>
<name>A0A7R8X188_9CRUS</name>
<sequence length="111" mass="12358">QFCLELNVLVVALQQVCFPSGYACIAMVIQEEQVINCLVHGPPNLCPAIDYARHMLDGASGILNARSYFPNRAALMAASVATFPCICRRLYRIFSHAYFYHGDVFKAVEVD</sequence>
<dbReference type="EMBL" id="OB711947">
    <property type="protein sequence ID" value="CAD7238937.1"/>
    <property type="molecule type" value="Genomic_DNA"/>
</dbReference>